<sequence>MIRSIENTSAVQLDTRASETDMIHRLVAQHDSPLMILDCDVVRRQYRALQAALPNVVLHFALKPMPHPAVVSTLLQEGAYFDLATNGEVDLVKSVGVPADRTIQTHPIKRDSDIRHALDYGCNTFVVDNLNELEKFIAHKDQAELLVRLSFRNADAYADLSKKFGCSSEQAFEIISRAFELGIRIRGLSFHVGSQTMDPQKYVSAIASCAKLIQQVADAGLPALSTLDIGGGFPVDYDGSLQPIDEFCAPIREVMTTLPDTLKVIAEPGRFIVAPAAINVCSVMGQAQRDGKTWYYMDDGIYGSFSGNVFDHGNYPMDAIKWHGERYPSVLAGPTCDSIDVIAEEIMLPKLNNGDMVVSRMMGAYSTVTATDFNFFKRAEVVAINQVIEQLAVAGL</sequence>
<dbReference type="PRINTS" id="PR01182">
    <property type="entry name" value="ORNDCRBXLASE"/>
</dbReference>
<dbReference type="InterPro" id="IPR022644">
    <property type="entry name" value="De-COase2_N"/>
</dbReference>
<reference evidence="7" key="1">
    <citation type="journal article" date="2019" name="Int. J. Syst. Evol. Microbiol.">
        <title>The Global Catalogue of Microorganisms (GCM) 10K type strain sequencing project: providing services to taxonomists for standard genome sequencing and annotation.</title>
        <authorList>
            <consortium name="The Broad Institute Genomics Platform"/>
            <consortium name="The Broad Institute Genome Sequencing Center for Infectious Disease"/>
            <person name="Wu L."/>
            <person name="Ma J."/>
        </authorList>
    </citation>
    <scope>NUCLEOTIDE SEQUENCE [LARGE SCALE GENOMIC DNA]</scope>
    <source>
        <strain evidence="7">CGMCC 1.10992</strain>
    </source>
</reference>
<keyword evidence="7" id="KW-1185">Reference proteome</keyword>
<dbReference type="RefSeq" id="WP_345338733.1">
    <property type="nucleotide sequence ID" value="NZ_BAABLI010000007.1"/>
</dbReference>
<dbReference type="Pfam" id="PF02784">
    <property type="entry name" value="Orn_Arg_deC_N"/>
    <property type="match status" value="1"/>
</dbReference>
<organism evidence="6 7">
    <name type="scientific">Corallincola platygyrae</name>
    <dbReference type="NCBI Taxonomy" id="1193278"/>
    <lineage>
        <taxon>Bacteria</taxon>
        <taxon>Pseudomonadati</taxon>
        <taxon>Pseudomonadota</taxon>
        <taxon>Gammaproteobacteria</taxon>
        <taxon>Alteromonadales</taxon>
        <taxon>Psychromonadaceae</taxon>
        <taxon>Corallincola</taxon>
    </lineage>
</organism>
<comment type="caution">
    <text evidence="6">The sequence shown here is derived from an EMBL/GenBank/DDBJ whole genome shotgun (WGS) entry which is preliminary data.</text>
</comment>
<evidence type="ECO:0000256" key="4">
    <source>
        <dbReference type="ARBA" id="ARBA00023239"/>
    </source>
</evidence>
<dbReference type="EMBL" id="JBHUHT010000004">
    <property type="protein sequence ID" value="MFD2094566.1"/>
    <property type="molecule type" value="Genomic_DNA"/>
</dbReference>
<dbReference type="SUPFAM" id="SSF51419">
    <property type="entry name" value="PLP-binding barrel"/>
    <property type="match status" value="1"/>
</dbReference>
<evidence type="ECO:0000256" key="3">
    <source>
        <dbReference type="ARBA" id="ARBA00022898"/>
    </source>
</evidence>
<comment type="cofactor">
    <cofactor evidence="1">
        <name>pyridoxal 5'-phosphate</name>
        <dbReference type="ChEBI" id="CHEBI:597326"/>
    </cofactor>
</comment>
<proteinExistence type="inferred from homology"/>
<gene>
    <name evidence="6" type="ORF">ACFSJ3_01090</name>
</gene>
<evidence type="ECO:0000256" key="2">
    <source>
        <dbReference type="ARBA" id="ARBA00008872"/>
    </source>
</evidence>
<dbReference type="InterPro" id="IPR029066">
    <property type="entry name" value="PLP-binding_barrel"/>
</dbReference>
<dbReference type="PROSITE" id="PS00879">
    <property type="entry name" value="ODR_DC_2_2"/>
    <property type="match status" value="1"/>
</dbReference>
<evidence type="ECO:0000313" key="7">
    <source>
        <dbReference type="Proteomes" id="UP001597380"/>
    </source>
</evidence>
<comment type="similarity">
    <text evidence="2">Belongs to the Orn/Lys/Arg decarboxylase class-II family.</text>
</comment>
<dbReference type="InterPro" id="IPR002433">
    <property type="entry name" value="Orn_de-COase"/>
</dbReference>
<dbReference type="PRINTS" id="PR01179">
    <property type="entry name" value="ODADCRBXLASE"/>
</dbReference>
<dbReference type="PANTHER" id="PTHR11482">
    <property type="entry name" value="ARGININE/DIAMINOPIMELATE/ORNITHINE DECARBOXYLASE"/>
    <property type="match status" value="1"/>
</dbReference>
<dbReference type="Gene3D" id="3.20.20.10">
    <property type="entry name" value="Alanine racemase"/>
    <property type="match status" value="1"/>
</dbReference>
<dbReference type="InterPro" id="IPR000183">
    <property type="entry name" value="Orn/DAP/Arg_de-COase"/>
</dbReference>
<dbReference type="InterPro" id="IPR009006">
    <property type="entry name" value="Ala_racemase/Decarboxylase_C"/>
</dbReference>
<keyword evidence="4" id="KW-0456">Lyase</keyword>
<evidence type="ECO:0000313" key="6">
    <source>
        <dbReference type="EMBL" id="MFD2094566.1"/>
    </source>
</evidence>
<feature type="domain" description="Orn/DAP/Arg decarboxylase 2 N-terminal" evidence="5">
    <location>
        <begin position="42"/>
        <end position="274"/>
    </location>
</feature>
<dbReference type="Proteomes" id="UP001597380">
    <property type="component" value="Unassembled WGS sequence"/>
</dbReference>
<evidence type="ECO:0000256" key="1">
    <source>
        <dbReference type="ARBA" id="ARBA00001933"/>
    </source>
</evidence>
<dbReference type="PANTHER" id="PTHR11482:SF6">
    <property type="entry name" value="ORNITHINE DECARBOXYLASE 1-RELATED"/>
    <property type="match status" value="1"/>
</dbReference>
<protein>
    <submittedName>
        <fullName evidence="6">Type III PLP-dependent enzyme</fullName>
    </submittedName>
</protein>
<dbReference type="Gene3D" id="2.40.37.10">
    <property type="entry name" value="Lyase, Ornithine Decarboxylase, Chain A, domain 1"/>
    <property type="match status" value="1"/>
</dbReference>
<accession>A0ABW4XGE1</accession>
<keyword evidence="3" id="KW-0663">Pyridoxal phosphate</keyword>
<evidence type="ECO:0000259" key="5">
    <source>
        <dbReference type="Pfam" id="PF02784"/>
    </source>
</evidence>
<dbReference type="SUPFAM" id="SSF50621">
    <property type="entry name" value="Alanine racemase C-terminal domain-like"/>
    <property type="match status" value="1"/>
</dbReference>
<name>A0ABW4XGE1_9GAMM</name>
<dbReference type="InterPro" id="IPR022657">
    <property type="entry name" value="De-COase2_CS"/>
</dbReference>
<dbReference type="CDD" id="cd00622">
    <property type="entry name" value="PLPDE_III_ODC"/>
    <property type="match status" value="1"/>
</dbReference>